<protein>
    <submittedName>
        <fullName evidence="3">Uncharacterized protein</fullName>
    </submittedName>
</protein>
<evidence type="ECO:0000313" key="4">
    <source>
        <dbReference type="Proteomes" id="UP000250086"/>
    </source>
</evidence>
<evidence type="ECO:0000313" key="3">
    <source>
        <dbReference type="EMBL" id="SPT70486.1"/>
    </source>
</evidence>
<feature type="signal peptide" evidence="2">
    <location>
        <begin position="1"/>
        <end position="24"/>
    </location>
</feature>
<evidence type="ECO:0000256" key="1">
    <source>
        <dbReference type="SAM" id="MobiDB-lite"/>
    </source>
</evidence>
<dbReference type="AlphaFoldDB" id="A0A2X0VBE5"/>
<proteinExistence type="predicted"/>
<keyword evidence="4" id="KW-1185">Reference proteome</keyword>
<feature type="compositionally biased region" description="Acidic residues" evidence="1">
    <location>
        <begin position="67"/>
        <end position="100"/>
    </location>
</feature>
<reference evidence="3 4" key="1">
    <citation type="submission" date="2018-06" db="EMBL/GenBank/DDBJ databases">
        <authorList>
            <consortium name="Pathogen Informatics"/>
            <person name="Doyle S."/>
        </authorList>
    </citation>
    <scope>NUCLEOTIDE SEQUENCE [LARGE SCALE GENOMIC DNA]</scope>
    <source>
        <strain evidence="3 4">NCTC13093</strain>
    </source>
</reference>
<dbReference type="EMBL" id="UAPV01000001">
    <property type="protein sequence ID" value="SPT70486.1"/>
    <property type="molecule type" value="Genomic_DNA"/>
</dbReference>
<gene>
    <name evidence="3" type="ORF">NCTC13093_01902</name>
</gene>
<keyword evidence="2" id="KW-0732">Signal</keyword>
<sequence>MRLNKITIALCTLPLCFLSVSAFASYDNTSDNTLFFSADHDLNHSYAFNQVRYDDDDNGFNIRFGSDDDGDRYDDDDDDRYDDNDHDDDDDRYDDNGDDD</sequence>
<organism evidence="3 4">
    <name type="scientific">Anaerobiospirillum thomasii</name>
    <dbReference type="NCBI Taxonomy" id="179995"/>
    <lineage>
        <taxon>Bacteria</taxon>
        <taxon>Pseudomonadati</taxon>
        <taxon>Pseudomonadota</taxon>
        <taxon>Gammaproteobacteria</taxon>
        <taxon>Aeromonadales</taxon>
        <taxon>Succinivibrionaceae</taxon>
        <taxon>Anaerobiospirillum</taxon>
    </lineage>
</organism>
<dbReference type="Proteomes" id="UP000250086">
    <property type="component" value="Unassembled WGS sequence"/>
</dbReference>
<dbReference type="RefSeq" id="WP_146740841.1">
    <property type="nucleotide sequence ID" value="NZ_UAPV01000001.1"/>
</dbReference>
<feature type="chain" id="PRO_5016153125" evidence="2">
    <location>
        <begin position="25"/>
        <end position="100"/>
    </location>
</feature>
<accession>A0A2X0VBE5</accession>
<evidence type="ECO:0000256" key="2">
    <source>
        <dbReference type="SAM" id="SignalP"/>
    </source>
</evidence>
<feature type="region of interest" description="Disordered" evidence="1">
    <location>
        <begin position="64"/>
        <end position="100"/>
    </location>
</feature>
<name>A0A2X0VBE5_9GAMM</name>